<feature type="transmembrane region" description="Helical" evidence="7">
    <location>
        <begin position="53"/>
        <end position="72"/>
    </location>
</feature>
<evidence type="ECO:0000313" key="10">
    <source>
        <dbReference type="Proteomes" id="UP001060070"/>
    </source>
</evidence>
<feature type="transmembrane region" description="Helical" evidence="7">
    <location>
        <begin position="452"/>
        <end position="472"/>
    </location>
</feature>
<dbReference type="GO" id="GO:0005886">
    <property type="term" value="C:plasma membrane"/>
    <property type="evidence" value="ECO:0007669"/>
    <property type="project" value="UniProtKB-SubCell"/>
</dbReference>
<feature type="region of interest" description="Disordered" evidence="6">
    <location>
        <begin position="130"/>
        <end position="157"/>
    </location>
</feature>
<dbReference type="PANTHER" id="PTHR32309">
    <property type="entry name" value="TYROSINE-PROTEIN KINASE"/>
    <property type="match status" value="1"/>
</dbReference>
<keyword evidence="3 7" id="KW-0812">Transmembrane</keyword>
<keyword evidence="10" id="KW-1185">Reference proteome</keyword>
<evidence type="ECO:0000256" key="7">
    <source>
        <dbReference type="SAM" id="Phobius"/>
    </source>
</evidence>
<sequence length="743" mass="80227">MVGSAISPIQLPRINQPPAPVLEGRVHVRSLREYVEPATASHQLFVILARRKWSIVAFAVLGGLLAGLLGSLRPVLYEATTQLIIDAPSRGSLPVGAPSSQDLVDSSIDDHITMLSSQDHLRRVMAALRKTGAAETGQDNSASGNSRLEPSAIPPPRTRSLAGGLLDRLWPGADKTISDSQAEDASELRALRQGMRVGQELRSRVVSVAFADDSPARAALVANTFAQVYVDNLIRRRQASDQQELDAITTSLPRLQNDLQAAADRLEKYRLSHGAIDQGSADNAARERADLSQQLSMSNADLAAVETRLRHVQELRAQGASFVSVAEAIGGPELADLAARQARAPADQELRNMTESKVEQGIDKIAADANIFRAQIATLESRKAILDAVMADTASRLSGLRVLEPQVSLLTQRYNELLGRQQDLTRRIGVPSAGISILSAAWPPTIPQTLPAIFLVPPGMIVFAILGAIFVTMRNHFDRTFRGETEAEAVLKVPCMGQIPEAGRVHAKRLRTLVLGERSSAYSRAVTSLLIAAAPNALRARSSYTALVTSSVPEDGGTELAWSLALAGTRMGGRVLLIDLERKGVQLTLEFLHQFSERKSRHSFADYVCNRSNLENAVASLHEIGIDVMTAAPSDDLLAVLSCEDGGKVMADLHLTYRIVIINLPSALGRPEAKFLAGWADAVLFAVRWRKTPRTLARGVLELLQGNGSLAVPVGSVLTQVNLKKHAGYRLEDSADLLREQIA</sequence>
<proteinExistence type="predicted"/>
<feature type="domain" description="Polysaccharide chain length determinant N-terminal" evidence="8">
    <location>
        <begin position="43"/>
        <end position="127"/>
    </location>
</feature>
<dbReference type="InterPro" id="IPR050445">
    <property type="entry name" value="Bact_polysacc_biosynth/exp"/>
</dbReference>
<keyword evidence="4 7" id="KW-1133">Transmembrane helix</keyword>
<keyword evidence="2" id="KW-1003">Cell membrane</keyword>
<evidence type="ECO:0000313" key="9">
    <source>
        <dbReference type="EMBL" id="UTU51368.1"/>
    </source>
</evidence>
<feature type="compositionally biased region" description="Polar residues" evidence="6">
    <location>
        <begin position="137"/>
        <end position="148"/>
    </location>
</feature>
<name>A0AB38T9W2_9HYPH</name>
<dbReference type="InterPro" id="IPR027417">
    <property type="entry name" value="P-loop_NTPase"/>
</dbReference>
<evidence type="ECO:0000256" key="2">
    <source>
        <dbReference type="ARBA" id="ARBA00022475"/>
    </source>
</evidence>
<dbReference type="Gene3D" id="3.40.50.300">
    <property type="entry name" value="P-loop containing nucleotide triphosphate hydrolases"/>
    <property type="match status" value="1"/>
</dbReference>
<reference evidence="9 10" key="1">
    <citation type="journal article" date="2022" name="Microbiol. Resour. Announc.">
        <title>Complete Genome Sequence of Mesorhizobium ciceri Strain R30, a Rhizobium Used as a Commercial Inoculant for Chickpea in Argentina.</title>
        <authorList>
            <person name="Foresto E."/>
            <person name="Revale S."/>
            <person name="Primo E."/>
            <person name="Nievas F."/>
            <person name="Carezzano E."/>
            <person name="Puente M."/>
            <person name="Alzari P."/>
            <person name="Mart M."/>
            <person name="Ben-Assaya M."/>
            <person name="Mornico D."/>
            <person name="Santoro M."/>
            <person name="Mart F."/>
            <person name="Giordano W."/>
            <person name="Bogino P."/>
        </authorList>
    </citation>
    <scope>NUCLEOTIDE SEQUENCE [LARGE SCALE GENOMIC DNA]</scope>
    <source>
        <strain evidence="9 10">R30</strain>
    </source>
</reference>
<accession>A0AB38T9W2</accession>
<dbReference type="InterPro" id="IPR003856">
    <property type="entry name" value="LPS_length_determ_N"/>
</dbReference>
<gene>
    <name evidence="9" type="ORF">LRP29_28530</name>
</gene>
<dbReference type="Pfam" id="PF02706">
    <property type="entry name" value="Wzz"/>
    <property type="match status" value="1"/>
</dbReference>
<dbReference type="PANTHER" id="PTHR32309:SF31">
    <property type="entry name" value="CAPSULAR EXOPOLYSACCHARIDE FAMILY"/>
    <property type="match status" value="1"/>
</dbReference>
<evidence type="ECO:0000256" key="6">
    <source>
        <dbReference type="SAM" id="MobiDB-lite"/>
    </source>
</evidence>
<keyword evidence="5 7" id="KW-0472">Membrane</keyword>
<evidence type="ECO:0000256" key="5">
    <source>
        <dbReference type="ARBA" id="ARBA00023136"/>
    </source>
</evidence>
<dbReference type="Proteomes" id="UP001060070">
    <property type="component" value="Chromosome"/>
</dbReference>
<evidence type="ECO:0000259" key="8">
    <source>
        <dbReference type="Pfam" id="PF02706"/>
    </source>
</evidence>
<evidence type="ECO:0000256" key="4">
    <source>
        <dbReference type="ARBA" id="ARBA00022989"/>
    </source>
</evidence>
<comment type="subcellular location">
    <subcellularLocation>
        <location evidence="1">Cell membrane</location>
        <topology evidence="1">Multi-pass membrane protein</topology>
    </subcellularLocation>
</comment>
<evidence type="ECO:0000256" key="3">
    <source>
        <dbReference type="ARBA" id="ARBA00022692"/>
    </source>
</evidence>
<dbReference type="AlphaFoldDB" id="A0AB38T9W2"/>
<dbReference type="EMBL" id="CP088147">
    <property type="protein sequence ID" value="UTU51368.1"/>
    <property type="molecule type" value="Genomic_DNA"/>
</dbReference>
<protein>
    <submittedName>
        <fullName evidence="9">Exopolysaccharide transport family protein</fullName>
    </submittedName>
</protein>
<evidence type="ECO:0000256" key="1">
    <source>
        <dbReference type="ARBA" id="ARBA00004651"/>
    </source>
</evidence>
<dbReference type="SUPFAM" id="SSF52540">
    <property type="entry name" value="P-loop containing nucleoside triphosphate hydrolases"/>
    <property type="match status" value="1"/>
</dbReference>
<organism evidence="9 10">
    <name type="scientific">Mesorhizobium ciceri</name>
    <dbReference type="NCBI Taxonomy" id="39645"/>
    <lineage>
        <taxon>Bacteria</taxon>
        <taxon>Pseudomonadati</taxon>
        <taxon>Pseudomonadota</taxon>
        <taxon>Alphaproteobacteria</taxon>
        <taxon>Hyphomicrobiales</taxon>
        <taxon>Phyllobacteriaceae</taxon>
        <taxon>Mesorhizobium</taxon>
    </lineage>
</organism>
<dbReference type="RefSeq" id="WP_024502432.1">
    <property type="nucleotide sequence ID" value="NZ_CP088147.1"/>
</dbReference>